<reference evidence="2" key="2">
    <citation type="submission" date="2021-03" db="UniProtKB">
        <authorList>
            <consortium name="EnsemblPlants"/>
        </authorList>
    </citation>
    <scope>IDENTIFICATION</scope>
</reference>
<dbReference type="OMA" id="FYPANSG"/>
<dbReference type="Gramene" id="AUR62038990-RA">
    <property type="protein sequence ID" value="AUR62038990-RA:cds"/>
    <property type="gene ID" value="AUR62038990"/>
</dbReference>
<keyword evidence="3" id="KW-1185">Reference proteome</keyword>
<sequence>MQTEHSFTLVVAYVDDLLVTSSDSTVITILKTALNSAFTITDLGALKYFLGIEVSRSDFVQQLSQFLSEPRAPHWSAAVHVLRYLKGTINFGLFYPANSGLSLEAFSDADWGTCIDSTRSLTGYCVFMGNSLISWKTQK</sequence>
<evidence type="ECO:0000313" key="2">
    <source>
        <dbReference type="EnsemblPlants" id="AUR62038990-RA:cds"/>
    </source>
</evidence>
<organism evidence="2 3">
    <name type="scientific">Chenopodium quinoa</name>
    <name type="common">Quinoa</name>
    <dbReference type="NCBI Taxonomy" id="63459"/>
    <lineage>
        <taxon>Eukaryota</taxon>
        <taxon>Viridiplantae</taxon>
        <taxon>Streptophyta</taxon>
        <taxon>Embryophyta</taxon>
        <taxon>Tracheophyta</taxon>
        <taxon>Spermatophyta</taxon>
        <taxon>Magnoliopsida</taxon>
        <taxon>eudicotyledons</taxon>
        <taxon>Gunneridae</taxon>
        <taxon>Pentapetalae</taxon>
        <taxon>Caryophyllales</taxon>
        <taxon>Chenopodiaceae</taxon>
        <taxon>Chenopodioideae</taxon>
        <taxon>Atripliceae</taxon>
        <taxon>Chenopodium</taxon>
    </lineage>
</organism>
<dbReference type="InterPro" id="IPR013103">
    <property type="entry name" value="RVT_2"/>
</dbReference>
<dbReference type="InterPro" id="IPR043502">
    <property type="entry name" value="DNA/RNA_pol_sf"/>
</dbReference>
<accession>A0A803N1Q0</accession>
<reference evidence="2" key="1">
    <citation type="journal article" date="2017" name="Nature">
        <title>The genome of Chenopodium quinoa.</title>
        <authorList>
            <person name="Jarvis D.E."/>
            <person name="Ho Y.S."/>
            <person name="Lightfoot D.J."/>
            <person name="Schmoeckel S.M."/>
            <person name="Li B."/>
            <person name="Borm T.J.A."/>
            <person name="Ohyanagi H."/>
            <person name="Mineta K."/>
            <person name="Michell C.T."/>
            <person name="Saber N."/>
            <person name="Kharbatia N.M."/>
            <person name="Rupper R.R."/>
            <person name="Sharp A.R."/>
            <person name="Dally N."/>
            <person name="Boughton B.A."/>
            <person name="Woo Y.H."/>
            <person name="Gao G."/>
            <person name="Schijlen E.G.W.M."/>
            <person name="Guo X."/>
            <person name="Momin A.A."/>
            <person name="Negrao S."/>
            <person name="Al-Babili S."/>
            <person name="Gehring C."/>
            <person name="Roessner U."/>
            <person name="Jung C."/>
            <person name="Murphy K."/>
            <person name="Arold S.T."/>
            <person name="Gojobori T."/>
            <person name="van der Linden C.G."/>
            <person name="van Loo E.N."/>
            <person name="Jellen E.N."/>
            <person name="Maughan P.J."/>
            <person name="Tester M."/>
        </authorList>
    </citation>
    <scope>NUCLEOTIDE SEQUENCE [LARGE SCALE GENOMIC DNA]</scope>
    <source>
        <strain evidence="2">cv. PI 614886</strain>
    </source>
</reference>
<dbReference type="EnsemblPlants" id="AUR62038990-RA">
    <property type="protein sequence ID" value="AUR62038990-RA:cds"/>
    <property type="gene ID" value="AUR62038990"/>
</dbReference>
<evidence type="ECO:0000313" key="3">
    <source>
        <dbReference type="Proteomes" id="UP000596660"/>
    </source>
</evidence>
<protein>
    <recommendedName>
        <fullName evidence="1">Reverse transcriptase Ty1/copia-type domain-containing protein</fullName>
    </recommendedName>
</protein>
<feature type="domain" description="Reverse transcriptase Ty1/copia-type" evidence="1">
    <location>
        <begin position="9"/>
        <end position="65"/>
    </location>
</feature>
<dbReference type="AlphaFoldDB" id="A0A803N1Q0"/>
<dbReference type="Proteomes" id="UP000596660">
    <property type="component" value="Unplaced"/>
</dbReference>
<dbReference type="Pfam" id="PF07727">
    <property type="entry name" value="RVT_2"/>
    <property type="match status" value="1"/>
</dbReference>
<evidence type="ECO:0000259" key="1">
    <source>
        <dbReference type="Pfam" id="PF07727"/>
    </source>
</evidence>
<dbReference type="SUPFAM" id="SSF56672">
    <property type="entry name" value="DNA/RNA polymerases"/>
    <property type="match status" value="1"/>
</dbReference>
<dbReference type="PANTHER" id="PTHR11439">
    <property type="entry name" value="GAG-POL-RELATED RETROTRANSPOSON"/>
    <property type="match status" value="1"/>
</dbReference>
<proteinExistence type="predicted"/>
<dbReference type="PANTHER" id="PTHR11439:SF522">
    <property type="entry name" value="REVERSE TRANSCRIPTASE TY1_COPIA-TYPE DOMAIN-CONTAINING PROTEIN"/>
    <property type="match status" value="1"/>
</dbReference>
<name>A0A803N1Q0_CHEQI</name>